<feature type="compositionally biased region" description="Low complexity" evidence="3">
    <location>
        <begin position="136"/>
        <end position="146"/>
    </location>
</feature>
<dbReference type="AlphaFoldDB" id="A0A9P0BBB2"/>
<dbReference type="OrthoDB" id="6362401at2759"/>
<feature type="region of interest" description="Disordered" evidence="3">
    <location>
        <begin position="303"/>
        <end position="368"/>
    </location>
</feature>
<feature type="signal peptide" evidence="4">
    <location>
        <begin position="1"/>
        <end position="22"/>
    </location>
</feature>
<dbReference type="Proteomes" id="UP001154078">
    <property type="component" value="Chromosome 5"/>
</dbReference>
<feature type="compositionally biased region" description="Low complexity" evidence="3">
    <location>
        <begin position="202"/>
        <end position="214"/>
    </location>
</feature>
<dbReference type="PROSITE" id="PS51155">
    <property type="entry name" value="CHIT_BIND_RR_2"/>
    <property type="match status" value="2"/>
</dbReference>
<dbReference type="EMBL" id="OV121136">
    <property type="protein sequence ID" value="CAH0558137.1"/>
    <property type="molecule type" value="Genomic_DNA"/>
</dbReference>
<feature type="region of interest" description="Disordered" evidence="3">
    <location>
        <begin position="397"/>
        <end position="485"/>
    </location>
</feature>
<feature type="compositionally biased region" description="Polar residues" evidence="3">
    <location>
        <begin position="218"/>
        <end position="227"/>
    </location>
</feature>
<feature type="compositionally biased region" description="Polar residues" evidence="3">
    <location>
        <begin position="234"/>
        <end position="250"/>
    </location>
</feature>
<name>A0A9P0BBB2_BRAAE</name>
<reference evidence="5" key="1">
    <citation type="submission" date="2021-12" db="EMBL/GenBank/DDBJ databases">
        <authorList>
            <person name="King R."/>
        </authorList>
    </citation>
    <scope>NUCLEOTIDE SEQUENCE</scope>
</reference>
<feature type="region of interest" description="Disordered" evidence="3">
    <location>
        <begin position="94"/>
        <end position="151"/>
    </location>
</feature>
<feature type="region of interest" description="Disordered" evidence="3">
    <location>
        <begin position="175"/>
        <end position="250"/>
    </location>
</feature>
<feature type="compositionally biased region" description="Low complexity" evidence="3">
    <location>
        <begin position="107"/>
        <end position="124"/>
    </location>
</feature>
<keyword evidence="6" id="KW-1185">Reference proteome</keyword>
<dbReference type="Pfam" id="PF00379">
    <property type="entry name" value="Chitin_bind_4"/>
    <property type="match status" value="2"/>
</dbReference>
<feature type="compositionally biased region" description="Gly residues" evidence="3">
    <location>
        <begin position="303"/>
        <end position="325"/>
    </location>
</feature>
<evidence type="ECO:0008006" key="7">
    <source>
        <dbReference type="Google" id="ProtNLM"/>
    </source>
</evidence>
<dbReference type="GO" id="GO:0042302">
    <property type="term" value="F:structural constituent of cuticle"/>
    <property type="evidence" value="ECO:0007669"/>
    <property type="project" value="UniProtKB-UniRule"/>
</dbReference>
<dbReference type="InterPro" id="IPR031311">
    <property type="entry name" value="CHIT_BIND_RR_consensus"/>
</dbReference>
<protein>
    <recommendedName>
        <fullName evidence="7">Protein lethal(3)malignant blood neoplasm 1</fullName>
    </recommendedName>
</protein>
<evidence type="ECO:0000313" key="6">
    <source>
        <dbReference type="Proteomes" id="UP001154078"/>
    </source>
</evidence>
<feature type="region of interest" description="Disordered" evidence="3">
    <location>
        <begin position="264"/>
        <end position="283"/>
    </location>
</feature>
<feature type="compositionally biased region" description="Polar residues" evidence="3">
    <location>
        <begin position="397"/>
        <end position="433"/>
    </location>
</feature>
<evidence type="ECO:0000256" key="2">
    <source>
        <dbReference type="PROSITE-ProRule" id="PRU00497"/>
    </source>
</evidence>
<evidence type="ECO:0000256" key="4">
    <source>
        <dbReference type="SAM" id="SignalP"/>
    </source>
</evidence>
<evidence type="ECO:0000256" key="3">
    <source>
        <dbReference type="SAM" id="MobiDB-lite"/>
    </source>
</evidence>
<keyword evidence="4" id="KW-0732">Signal</keyword>
<evidence type="ECO:0000256" key="1">
    <source>
        <dbReference type="ARBA" id="ARBA00022460"/>
    </source>
</evidence>
<accession>A0A9P0BBB2</accession>
<feature type="compositionally biased region" description="Polar residues" evidence="3">
    <location>
        <begin position="443"/>
        <end position="461"/>
    </location>
</feature>
<sequence>MNFYKKIAIFTVLVSCVCISEAQKKNDDEGRAYEFGFKIDGQQHRHEKKDENGIIQGEFGFVTADGIYHVTVYATDENGNFKILSMKNVRISAPLDGSPGPGPSADAKSVQGQSGQQSKAQPLPLQLPEPKPSQPPVQQAQQPTTKKPYEFTTQPTIKPACAGCGYVTTSKPVPGQPFPFQTPAFQNNGSNGSYGIQNTENQGSGATSQGTSQGNLQGGFQATSQGNTQGGFNGVSQQQGGAPYVSSINGQDNQVNYQAGKNQEQTKQGGFGGVNPQGNLQGGVNQEQFKQAGYAGGVGQGNFQGGFTGSQGHPGGLSGSQGQPGGLAQKGLSGSQGQPSLAKGGLIGSQGQPGGLAQGGLSGSQGQAAGNIQGGVNVALQDKNQEQNAQGVVQGNLQGNTQGAFQGNQPGNSGLTGLSGQGNAYGSQQNVNAGLQDGVQGTGKENSYGENTGSQGSTTANGFGQQGSGGVPQGPDGLQPNPLAIPEVENQGLSTLPPIAVKDNTIQVGGKNPQTIEIKDKFPGMSEGLPEGIDEKDITNLLYKFHYTVGFHGHWEKGLKNGAKVGGYFVNGRDGLSRIVTYVADENGYRPKFKFVRLGLDSDETPKEGSEKTFGLKSFEFVWYPISS</sequence>
<proteinExistence type="predicted"/>
<evidence type="ECO:0000313" key="5">
    <source>
        <dbReference type="EMBL" id="CAH0558137.1"/>
    </source>
</evidence>
<feature type="chain" id="PRO_5040385385" description="Protein lethal(3)malignant blood neoplasm 1" evidence="4">
    <location>
        <begin position="23"/>
        <end position="628"/>
    </location>
</feature>
<organism evidence="5 6">
    <name type="scientific">Brassicogethes aeneus</name>
    <name type="common">Rape pollen beetle</name>
    <name type="synonym">Meligethes aeneus</name>
    <dbReference type="NCBI Taxonomy" id="1431903"/>
    <lineage>
        <taxon>Eukaryota</taxon>
        <taxon>Metazoa</taxon>
        <taxon>Ecdysozoa</taxon>
        <taxon>Arthropoda</taxon>
        <taxon>Hexapoda</taxon>
        <taxon>Insecta</taxon>
        <taxon>Pterygota</taxon>
        <taxon>Neoptera</taxon>
        <taxon>Endopterygota</taxon>
        <taxon>Coleoptera</taxon>
        <taxon>Polyphaga</taxon>
        <taxon>Cucujiformia</taxon>
        <taxon>Nitidulidae</taxon>
        <taxon>Meligethinae</taxon>
        <taxon>Brassicogethes</taxon>
    </lineage>
</organism>
<dbReference type="PROSITE" id="PS00233">
    <property type="entry name" value="CHIT_BIND_RR_1"/>
    <property type="match status" value="1"/>
</dbReference>
<gene>
    <name evidence="5" type="ORF">MELIAE_LOCUS8675</name>
</gene>
<feature type="compositionally biased region" description="Polar residues" evidence="3">
    <location>
        <begin position="183"/>
        <end position="201"/>
    </location>
</feature>
<keyword evidence="1 2" id="KW-0193">Cuticle</keyword>
<feature type="compositionally biased region" description="Gly residues" evidence="3">
    <location>
        <begin position="345"/>
        <end position="363"/>
    </location>
</feature>
<dbReference type="InterPro" id="IPR000618">
    <property type="entry name" value="Insect_cuticle"/>
</dbReference>
<feature type="compositionally biased region" description="Pro residues" evidence="3">
    <location>
        <begin position="125"/>
        <end position="135"/>
    </location>
</feature>